<evidence type="ECO:0000256" key="4">
    <source>
        <dbReference type="ARBA" id="ARBA00023242"/>
    </source>
</evidence>
<keyword evidence="11" id="KW-1185">Reference proteome</keyword>
<gene>
    <name evidence="10" type="ORF">ADEAN_000752900</name>
</gene>
<feature type="compositionally biased region" description="Basic and acidic residues" evidence="7">
    <location>
        <begin position="153"/>
        <end position="162"/>
    </location>
</feature>
<evidence type="ECO:0000313" key="10">
    <source>
        <dbReference type="EMBL" id="CAD2220015.1"/>
    </source>
</evidence>
<dbReference type="EMBL" id="LR877160">
    <property type="protein sequence ID" value="CAD2220015.1"/>
    <property type="molecule type" value="Genomic_DNA"/>
</dbReference>
<dbReference type="PROSITE" id="PS50174">
    <property type="entry name" value="G_PATCH"/>
    <property type="match status" value="1"/>
</dbReference>
<evidence type="ECO:0000256" key="6">
    <source>
        <dbReference type="ARBA" id="ARBA00041961"/>
    </source>
</evidence>
<dbReference type="Proteomes" id="UP000515908">
    <property type="component" value="Chromosome 16"/>
</dbReference>
<dbReference type="GO" id="GO:0003676">
    <property type="term" value="F:nucleic acid binding"/>
    <property type="evidence" value="ECO:0007669"/>
    <property type="project" value="InterPro"/>
</dbReference>
<protein>
    <recommendedName>
        <fullName evidence="6">PinX1-related protein 1</fullName>
    </recommendedName>
</protein>
<dbReference type="VEuPathDB" id="TriTrypDB:ADEAN_000752900"/>
<evidence type="ECO:0000256" key="3">
    <source>
        <dbReference type="ARBA" id="ARBA00022552"/>
    </source>
</evidence>
<sequence length="233" mass="25805">MCVSYAVYLLSASPLLFFFLLLLFAYTSEMSADPNGSRWSKADTFGKDMLKKSGWSEGEGVGKSKDGFTTHVKVSRKDDVLGLGYTATVQETWSTQSVGFADVLSRIKNSQKSAKEGDEEVAVSSPTSGGAIGGKHYHMYAKRNALKTELLHHGEKREHHTSEILGDSIKRKREREDEVDGESTLKSPLLSRLTMRYPKHEPKRSADESANQVTITKPTPRPEKCTDTPFLAS</sequence>
<dbReference type="PANTHER" id="PTHR23149:SF31">
    <property type="entry name" value="PROTEIN PXR1"/>
    <property type="match status" value="1"/>
</dbReference>
<evidence type="ECO:0000256" key="5">
    <source>
        <dbReference type="ARBA" id="ARBA00038007"/>
    </source>
</evidence>
<dbReference type="Pfam" id="PF01585">
    <property type="entry name" value="G-patch"/>
    <property type="match status" value="1"/>
</dbReference>
<comment type="similarity">
    <text evidence="5">Belongs to the PINX1 family.</text>
</comment>
<reference evidence="10 11" key="1">
    <citation type="submission" date="2020-08" db="EMBL/GenBank/DDBJ databases">
        <authorList>
            <person name="Newling K."/>
            <person name="Davey J."/>
            <person name="Forrester S."/>
        </authorList>
    </citation>
    <scope>NUCLEOTIDE SEQUENCE [LARGE SCALE GENOMIC DNA]</scope>
    <source>
        <strain evidence="11">Crithidia deanei Carvalho (ATCC PRA-265)</strain>
    </source>
</reference>
<feature type="domain" description="G-patch" evidence="9">
    <location>
        <begin position="42"/>
        <end position="88"/>
    </location>
</feature>
<proteinExistence type="inferred from homology"/>
<dbReference type="SMART" id="SM00443">
    <property type="entry name" value="G_patch"/>
    <property type="match status" value="1"/>
</dbReference>
<dbReference type="OrthoDB" id="29523at2759"/>
<keyword evidence="4" id="KW-0539">Nucleus</keyword>
<keyword evidence="8" id="KW-0812">Transmembrane</keyword>
<keyword evidence="2" id="KW-0690">Ribosome biogenesis</keyword>
<dbReference type="PANTHER" id="PTHR23149">
    <property type="entry name" value="G PATCH DOMAIN CONTAINING PROTEIN"/>
    <property type="match status" value="1"/>
</dbReference>
<dbReference type="GO" id="GO:0006364">
    <property type="term" value="P:rRNA processing"/>
    <property type="evidence" value="ECO:0007669"/>
    <property type="project" value="UniProtKB-KW"/>
</dbReference>
<keyword evidence="3" id="KW-0698">rRNA processing</keyword>
<dbReference type="InterPro" id="IPR000467">
    <property type="entry name" value="G_patch_dom"/>
</dbReference>
<name>A0A7G2CKU9_9TRYP</name>
<feature type="transmembrane region" description="Helical" evidence="8">
    <location>
        <begin position="6"/>
        <end position="26"/>
    </location>
</feature>
<dbReference type="InterPro" id="IPR050656">
    <property type="entry name" value="PINX1"/>
</dbReference>
<evidence type="ECO:0000313" key="11">
    <source>
        <dbReference type="Proteomes" id="UP000515908"/>
    </source>
</evidence>
<dbReference type="AlphaFoldDB" id="A0A7G2CKU9"/>
<feature type="region of interest" description="Disordered" evidence="7">
    <location>
        <begin position="153"/>
        <end position="233"/>
    </location>
</feature>
<keyword evidence="8" id="KW-1133">Transmembrane helix</keyword>
<keyword evidence="8" id="KW-0472">Membrane</keyword>
<evidence type="ECO:0000256" key="7">
    <source>
        <dbReference type="SAM" id="MobiDB-lite"/>
    </source>
</evidence>
<evidence type="ECO:0000256" key="1">
    <source>
        <dbReference type="ARBA" id="ARBA00004604"/>
    </source>
</evidence>
<feature type="region of interest" description="Disordered" evidence="7">
    <location>
        <begin position="111"/>
        <end position="135"/>
    </location>
</feature>
<accession>A0A7G2CKU9</accession>
<organism evidence="10 11">
    <name type="scientific">Angomonas deanei</name>
    <dbReference type="NCBI Taxonomy" id="59799"/>
    <lineage>
        <taxon>Eukaryota</taxon>
        <taxon>Discoba</taxon>
        <taxon>Euglenozoa</taxon>
        <taxon>Kinetoplastea</taxon>
        <taxon>Metakinetoplastina</taxon>
        <taxon>Trypanosomatida</taxon>
        <taxon>Trypanosomatidae</taxon>
        <taxon>Strigomonadinae</taxon>
        <taxon>Angomonas</taxon>
    </lineage>
</organism>
<dbReference type="GO" id="GO:0005730">
    <property type="term" value="C:nucleolus"/>
    <property type="evidence" value="ECO:0007669"/>
    <property type="project" value="UniProtKB-SubCell"/>
</dbReference>
<feature type="compositionally biased region" description="Basic and acidic residues" evidence="7">
    <location>
        <begin position="198"/>
        <end position="207"/>
    </location>
</feature>
<feature type="compositionally biased region" description="Polar residues" evidence="7">
    <location>
        <begin position="208"/>
        <end position="217"/>
    </location>
</feature>
<evidence type="ECO:0000256" key="2">
    <source>
        <dbReference type="ARBA" id="ARBA00022517"/>
    </source>
</evidence>
<evidence type="ECO:0000259" key="9">
    <source>
        <dbReference type="PROSITE" id="PS50174"/>
    </source>
</evidence>
<comment type="subcellular location">
    <subcellularLocation>
        <location evidence="1">Nucleus</location>
        <location evidence="1">Nucleolus</location>
    </subcellularLocation>
</comment>
<evidence type="ECO:0000256" key="8">
    <source>
        <dbReference type="SAM" id="Phobius"/>
    </source>
</evidence>